<dbReference type="PANTHER" id="PTHR30458">
    <property type="entry name" value="PHENYLACETIC ACID DEGRADATION PROTEIN PAA"/>
    <property type="match status" value="1"/>
</dbReference>
<dbReference type="PANTHER" id="PTHR30458:SF0">
    <property type="entry name" value="1,2-PHENYLACETYL-COA EPOXIDASE, SUBUNIT C"/>
    <property type="match status" value="1"/>
</dbReference>
<dbReference type="RefSeq" id="WP_274455329.1">
    <property type="nucleotide sequence ID" value="NZ_CP067097.1"/>
</dbReference>
<keyword evidence="1" id="KW-0560">Oxidoreductase</keyword>
<protein>
    <submittedName>
        <fullName evidence="1">Ring-1,2-phenylacetyl-CoA epoxidase subunit PaaC</fullName>
        <ecNumber evidence="1">1.14.13.149</ecNumber>
    </submittedName>
</protein>
<keyword evidence="2" id="KW-1185">Reference proteome</keyword>
<reference evidence="1 2" key="1">
    <citation type="submission" date="2023-07" db="EMBL/GenBank/DDBJ databases">
        <title>Genomic Encyclopedia of Type Strains, Phase IV (KMG-IV): sequencing the most valuable type-strain genomes for metagenomic binning, comparative biology and taxonomic classification.</title>
        <authorList>
            <person name="Goeker M."/>
        </authorList>
    </citation>
    <scope>NUCLEOTIDE SEQUENCE [LARGE SCALE GENOMIC DNA]</scope>
    <source>
        <strain evidence="1 2">DSM 4006</strain>
    </source>
</reference>
<dbReference type="InterPro" id="IPR012347">
    <property type="entry name" value="Ferritin-like"/>
</dbReference>
<dbReference type="EC" id="1.14.13.149" evidence="1"/>
<evidence type="ECO:0000313" key="2">
    <source>
        <dbReference type="Proteomes" id="UP001232973"/>
    </source>
</evidence>
<dbReference type="GO" id="GO:0097266">
    <property type="term" value="F:phenylacetyl-CoA 1,2-epoxidase activity"/>
    <property type="evidence" value="ECO:0007669"/>
    <property type="project" value="UniProtKB-EC"/>
</dbReference>
<dbReference type="EMBL" id="JAUSTP010000002">
    <property type="protein sequence ID" value="MDQ0188686.1"/>
    <property type="molecule type" value="Genomic_DNA"/>
</dbReference>
<comment type="caution">
    <text evidence="1">The sequence shown here is derived from an EMBL/GenBank/DDBJ whole genome shotgun (WGS) entry which is preliminary data.</text>
</comment>
<dbReference type="InterPro" id="IPR007814">
    <property type="entry name" value="PaaA_PaaC"/>
</dbReference>
<dbReference type="Pfam" id="PF05138">
    <property type="entry name" value="PaaA_PaaC"/>
    <property type="match status" value="1"/>
</dbReference>
<organism evidence="1 2">
    <name type="scientific">Alicyclobacillus cycloheptanicus</name>
    <dbReference type="NCBI Taxonomy" id="1457"/>
    <lineage>
        <taxon>Bacteria</taxon>
        <taxon>Bacillati</taxon>
        <taxon>Bacillota</taxon>
        <taxon>Bacilli</taxon>
        <taxon>Bacillales</taxon>
        <taxon>Alicyclobacillaceae</taxon>
        <taxon>Alicyclobacillus</taxon>
    </lineage>
</organism>
<dbReference type="Gene3D" id="1.20.1260.10">
    <property type="match status" value="1"/>
</dbReference>
<dbReference type="NCBIfam" id="TIGR02158">
    <property type="entry name" value="PA_CoA_Oxy3"/>
    <property type="match status" value="1"/>
</dbReference>
<dbReference type="InterPro" id="IPR011882">
    <property type="entry name" value="PaaC"/>
</dbReference>
<dbReference type="SUPFAM" id="SSF47240">
    <property type="entry name" value="Ferritin-like"/>
    <property type="match status" value="1"/>
</dbReference>
<sequence>MADVLQTAAEVQGRPALRAALAGLLYQMADDELVIGHRDSEWLGVGPEIEEDVAFSSISQDEVGHAVFCYRLLADLGEGDSDSLAFERPASARRNALLTERGNGDWAFTIARHYFYDTFDRIRLEALSQSSYEPLRQGVVKMMREEYYHGLHVGTWFRKLAIAGGEAKERLQRAVDTLWADIDDLFALGAVESELLAAGILSTSTAAWKQTWLAAVTAMMETVGLKVPAAGVETVRQEGVEAWSRLHHSPALEDLLATMNEVRDLDRAAVW</sequence>
<dbReference type="InterPro" id="IPR052703">
    <property type="entry name" value="Aromatic_CoA_ox/epox"/>
</dbReference>
<name>A0ABT9XG05_9BACL</name>
<accession>A0ABT9XG05</accession>
<evidence type="ECO:0000313" key="1">
    <source>
        <dbReference type="EMBL" id="MDQ0188686.1"/>
    </source>
</evidence>
<dbReference type="InterPro" id="IPR009078">
    <property type="entry name" value="Ferritin-like_SF"/>
</dbReference>
<dbReference type="Proteomes" id="UP001232973">
    <property type="component" value="Unassembled WGS sequence"/>
</dbReference>
<proteinExistence type="predicted"/>
<gene>
    <name evidence="1" type="ORF">J2S03_000498</name>
</gene>